<name>A0A2S5T641_9BURK</name>
<dbReference type="Proteomes" id="UP000294772">
    <property type="component" value="Unassembled WGS sequence"/>
</dbReference>
<feature type="transmembrane region" description="Helical" evidence="8">
    <location>
        <begin position="26"/>
        <end position="48"/>
    </location>
</feature>
<proteinExistence type="predicted"/>
<dbReference type="OrthoDB" id="9815245at2"/>
<feature type="domain" description="Csd3-like second N-terminal" evidence="10">
    <location>
        <begin position="189"/>
        <end position="307"/>
    </location>
</feature>
<dbReference type="GO" id="GO:0004222">
    <property type="term" value="F:metalloendopeptidase activity"/>
    <property type="evidence" value="ECO:0007669"/>
    <property type="project" value="TreeGrafter"/>
</dbReference>
<keyword evidence="3" id="KW-0645">Protease</keyword>
<reference evidence="12 14" key="2">
    <citation type="submission" date="2019-03" db="EMBL/GenBank/DDBJ databases">
        <title>Genomic Encyclopedia of Type Strains, Phase IV (KMG-IV): sequencing the most valuable type-strain genomes for metagenomic binning, comparative biology and taxonomic classification.</title>
        <authorList>
            <person name="Goeker M."/>
        </authorList>
    </citation>
    <scope>NUCLEOTIDE SEQUENCE [LARGE SCALE GENOMIC DNA]</scope>
    <source>
        <strain evidence="12 14">DSM 15264</strain>
    </source>
</reference>
<keyword evidence="6" id="KW-0862">Zinc</keyword>
<dbReference type="RefSeq" id="WP_104357024.1">
    <property type="nucleotide sequence ID" value="NZ_CALFFA010000059.1"/>
</dbReference>
<dbReference type="SUPFAM" id="SSF51261">
    <property type="entry name" value="Duplicated hybrid motif"/>
    <property type="match status" value="1"/>
</dbReference>
<keyword evidence="8" id="KW-0812">Transmembrane</keyword>
<evidence type="ECO:0000256" key="5">
    <source>
        <dbReference type="ARBA" id="ARBA00022801"/>
    </source>
</evidence>
<dbReference type="Proteomes" id="UP000239406">
    <property type="component" value="Unassembled WGS sequence"/>
</dbReference>
<dbReference type="GO" id="GO:0006508">
    <property type="term" value="P:proteolysis"/>
    <property type="evidence" value="ECO:0007669"/>
    <property type="project" value="UniProtKB-KW"/>
</dbReference>
<evidence type="ECO:0000256" key="1">
    <source>
        <dbReference type="ARBA" id="ARBA00001947"/>
    </source>
</evidence>
<keyword evidence="4" id="KW-0479">Metal-binding</keyword>
<dbReference type="CDD" id="cd12797">
    <property type="entry name" value="M23_peptidase"/>
    <property type="match status" value="1"/>
</dbReference>
<dbReference type="InterPro" id="IPR050570">
    <property type="entry name" value="Cell_wall_metabolism_enzyme"/>
</dbReference>
<dbReference type="GO" id="GO:0030313">
    <property type="term" value="C:cell envelope"/>
    <property type="evidence" value="ECO:0007669"/>
    <property type="project" value="UniProtKB-SubCell"/>
</dbReference>
<dbReference type="PANTHER" id="PTHR21666:SF288">
    <property type="entry name" value="CELL DIVISION PROTEIN YTFB"/>
    <property type="match status" value="1"/>
</dbReference>
<accession>A0A2S5T641</accession>
<evidence type="ECO:0000313" key="14">
    <source>
        <dbReference type="Proteomes" id="UP000294772"/>
    </source>
</evidence>
<sequence length="464" mass="50775">MKEALAILERGLGRAALWTRHHHRGIAAGVVTVLLGTGITAFGVAPLAPDAADLPRRLVLEDVTPLPLDEQVDALGGILLELTRNDLTRTSDTADSLLSRLNVVDAEAAAFLRRDPVARKLLEGRPGKMVQVVTGERGELKRLVARYPAEKSEQYSTHFTRLTVTRDALGLHAKTEQAPLTPQVRLGGGTIRSSLFAATDEAGLPDVIAIQMAEIFANEIDFRRDLRRGDHFTVLYESLEADGEPIAWNQAAGRVLAAQFTNNGRTYEAMWFQEPGGKGAYFDFKGQSMRRAFLASPMEFSRVTSGFAMRMHPIHKTWRRHLGVDYGAPTGTPVRVVADGVVEFAGVQNGYGNVIYVKHRGDRVTVYAHLSRMHVRKGERVSQGQHIGAVGATGWATGPHLHFEIRENGKHVDPLRVARSSEAFSIPASARPQFEALAQSVRTQLAVAEARYRHASAGNPPANE</sequence>
<comment type="caution">
    <text evidence="11">The sequence shown here is derived from an EMBL/GenBank/DDBJ whole genome shotgun (WGS) entry which is preliminary data.</text>
</comment>
<evidence type="ECO:0000256" key="7">
    <source>
        <dbReference type="ARBA" id="ARBA00023049"/>
    </source>
</evidence>
<dbReference type="Gene3D" id="2.70.70.10">
    <property type="entry name" value="Glucose Permease (Domain IIA)"/>
    <property type="match status" value="1"/>
</dbReference>
<comment type="cofactor">
    <cofactor evidence="1">
        <name>Zn(2+)</name>
        <dbReference type="ChEBI" id="CHEBI:29105"/>
    </cofactor>
</comment>
<keyword evidence="13" id="KW-1185">Reference proteome</keyword>
<dbReference type="PANTHER" id="PTHR21666">
    <property type="entry name" value="PEPTIDASE-RELATED"/>
    <property type="match status" value="1"/>
</dbReference>
<evidence type="ECO:0000256" key="2">
    <source>
        <dbReference type="ARBA" id="ARBA00004196"/>
    </source>
</evidence>
<keyword evidence="8" id="KW-0472">Membrane</keyword>
<dbReference type="InterPro" id="IPR011055">
    <property type="entry name" value="Dup_hybrid_motif"/>
</dbReference>
<evidence type="ECO:0000313" key="11">
    <source>
        <dbReference type="EMBL" id="PPE70473.1"/>
    </source>
</evidence>
<dbReference type="AlphaFoldDB" id="A0A2S5T641"/>
<gene>
    <name evidence="11" type="ORF">C1702_07365</name>
    <name evidence="12" type="ORF">EV676_11092</name>
</gene>
<evidence type="ECO:0000256" key="4">
    <source>
        <dbReference type="ARBA" id="ARBA00022723"/>
    </source>
</evidence>
<dbReference type="Pfam" id="PF01551">
    <property type="entry name" value="Peptidase_M23"/>
    <property type="match status" value="1"/>
</dbReference>
<dbReference type="EMBL" id="SLXF01000010">
    <property type="protein sequence ID" value="TCP04805.1"/>
    <property type="molecule type" value="Genomic_DNA"/>
</dbReference>
<comment type="subcellular location">
    <subcellularLocation>
        <location evidence="2">Cell envelope</location>
    </subcellularLocation>
</comment>
<dbReference type="Gene3D" id="3.10.450.350">
    <property type="match status" value="2"/>
</dbReference>
<reference evidence="11 13" key="1">
    <citation type="submission" date="2018-02" db="EMBL/GenBank/DDBJ databases">
        <title>Reclassifiation of [Polyangium] brachysporum DSM 7029 as Guopingzhaonella breviflexa gen. nov., sp. nov., a member of the family Comamonadaceae.</title>
        <authorList>
            <person name="Tang B."/>
        </authorList>
    </citation>
    <scope>NUCLEOTIDE SEQUENCE [LARGE SCALE GENOMIC DNA]</scope>
    <source>
        <strain evidence="11 13">DSM 15344</strain>
    </source>
</reference>
<evidence type="ECO:0000313" key="13">
    <source>
        <dbReference type="Proteomes" id="UP000239406"/>
    </source>
</evidence>
<keyword evidence="5" id="KW-0378">Hydrolase</keyword>
<dbReference type="InterPro" id="IPR045834">
    <property type="entry name" value="Csd3_N2"/>
</dbReference>
<evidence type="ECO:0000256" key="3">
    <source>
        <dbReference type="ARBA" id="ARBA00022670"/>
    </source>
</evidence>
<evidence type="ECO:0000259" key="10">
    <source>
        <dbReference type="Pfam" id="PF19425"/>
    </source>
</evidence>
<organism evidence="11 13">
    <name type="scientific">Caldimonas thermodepolymerans</name>
    <dbReference type="NCBI Taxonomy" id="215580"/>
    <lineage>
        <taxon>Bacteria</taxon>
        <taxon>Pseudomonadati</taxon>
        <taxon>Pseudomonadota</taxon>
        <taxon>Betaproteobacteria</taxon>
        <taxon>Burkholderiales</taxon>
        <taxon>Sphaerotilaceae</taxon>
        <taxon>Caldimonas</taxon>
    </lineage>
</organism>
<dbReference type="InterPro" id="IPR016047">
    <property type="entry name" value="M23ase_b-sheet_dom"/>
</dbReference>
<dbReference type="GO" id="GO:0046872">
    <property type="term" value="F:metal ion binding"/>
    <property type="evidence" value="ECO:0007669"/>
    <property type="project" value="UniProtKB-KW"/>
</dbReference>
<feature type="domain" description="M23ase beta-sheet core" evidence="9">
    <location>
        <begin position="320"/>
        <end position="414"/>
    </location>
</feature>
<dbReference type="EMBL" id="PSNY01000006">
    <property type="protein sequence ID" value="PPE70473.1"/>
    <property type="molecule type" value="Genomic_DNA"/>
</dbReference>
<protein>
    <submittedName>
        <fullName evidence="11 12">Peptidase M23</fullName>
    </submittedName>
</protein>
<evidence type="ECO:0000259" key="9">
    <source>
        <dbReference type="Pfam" id="PF01551"/>
    </source>
</evidence>
<evidence type="ECO:0000313" key="12">
    <source>
        <dbReference type="EMBL" id="TCP04805.1"/>
    </source>
</evidence>
<evidence type="ECO:0000256" key="8">
    <source>
        <dbReference type="SAM" id="Phobius"/>
    </source>
</evidence>
<keyword evidence="8" id="KW-1133">Transmembrane helix</keyword>
<keyword evidence="7" id="KW-0482">Metalloprotease</keyword>
<dbReference type="Pfam" id="PF19425">
    <property type="entry name" value="Csd3_N2"/>
    <property type="match status" value="1"/>
</dbReference>
<evidence type="ECO:0000256" key="6">
    <source>
        <dbReference type="ARBA" id="ARBA00022833"/>
    </source>
</evidence>